<reference evidence="2" key="1">
    <citation type="submission" date="2020-12" db="EMBL/GenBank/DDBJ databases">
        <title>Ramlibacter sp. nov., isolated from a freshwater alga, Cryptomonas.</title>
        <authorList>
            <person name="Kim H.M."/>
            <person name="Jeon C.O."/>
        </authorList>
    </citation>
    <scope>NUCLEOTIDE SEQUENCE</scope>
    <source>
        <strain evidence="2">CrO1</strain>
    </source>
</reference>
<feature type="region of interest" description="Disordered" evidence="1">
    <location>
        <begin position="146"/>
        <end position="166"/>
    </location>
</feature>
<sequence>MSLRNLFQREGSDSPSTYLETGMHTVEDLRHEYLELVDDSLDRGGIPVGCVEVEIRHLGADKNGKPLFSAMLRMTAWERRSGTRLLLGLPLLERGVRKLLAGSWLPDVSSFAGLWLHPATPVLSRDVAREVSVLLAQIEQQFEGAKPAESMWSMPPELQSDPPTGS</sequence>
<evidence type="ECO:0000256" key="1">
    <source>
        <dbReference type="SAM" id="MobiDB-lite"/>
    </source>
</evidence>
<evidence type="ECO:0000313" key="3">
    <source>
        <dbReference type="Proteomes" id="UP000617041"/>
    </source>
</evidence>
<comment type="caution">
    <text evidence="2">The sequence shown here is derived from an EMBL/GenBank/DDBJ whole genome shotgun (WGS) entry which is preliminary data.</text>
</comment>
<dbReference type="EMBL" id="JAEDAO010000001">
    <property type="protein sequence ID" value="MBK0392464.1"/>
    <property type="molecule type" value="Genomic_DNA"/>
</dbReference>
<organism evidence="2 3">
    <name type="scientific">Ramlibacter algicola</name>
    <dbReference type="NCBI Taxonomy" id="2795217"/>
    <lineage>
        <taxon>Bacteria</taxon>
        <taxon>Pseudomonadati</taxon>
        <taxon>Pseudomonadota</taxon>
        <taxon>Betaproteobacteria</taxon>
        <taxon>Burkholderiales</taxon>
        <taxon>Comamonadaceae</taxon>
        <taxon>Ramlibacter</taxon>
    </lineage>
</organism>
<gene>
    <name evidence="2" type="ORF">I8E28_07660</name>
</gene>
<evidence type="ECO:0000313" key="2">
    <source>
        <dbReference type="EMBL" id="MBK0392464.1"/>
    </source>
</evidence>
<dbReference type="RefSeq" id="WP_200787399.1">
    <property type="nucleotide sequence ID" value="NZ_JAEDAO010000001.1"/>
</dbReference>
<proteinExistence type="predicted"/>
<dbReference type="AlphaFoldDB" id="A0A934PXT3"/>
<dbReference type="Proteomes" id="UP000617041">
    <property type="component" value="Unassembled WGS sequence"/>
</dbReference>
<keyword evidence="3" id="KW-1185">Reference proteome</keyword>
<protein>
    <submittedName>
        <fullName evidence="2">Uncharacterized protein</fullName>
    </submittedName>
</protein>
<accession>A0A934PXT3</accession>
<name>A0A934PXT3_9BURK</name>